<sequence>MKYPIYVIRDIKTTYLTPTIDFNDAAAMRNFSHALKQEGSVLYSYPQDYSLWKIGVFDNETGDLENMIPELVMEGSQVPQE</sequence>
<gene>
    <name evidence="1" type="ORF">KQI82_06420</name>
</gene>
<protein>
    <recommendedName>
        <fullName evidence="3">Nonstructural protein</fullName>
    </recommendedName>
</protein>
<dbReference type="RefSeq" id="WP_216632034.1">
    <property type="nucleotide sequence ID" value="NZ_JAHLQN010000001.1"/>
</dbReference>
<dbReference type="Proteomes" id="UP000787672">
    <property type="component" value="Unassembled WGS sequence"/>
</dbReference>
<organism evidence="1 2">
    <name type="scientific">Dysosmobacter acutus</name>
    <dbReference type="NCBI Taxonomy" id="2841504"/>
    <lineage>
        <taxon>Bacteria</taxon>
        <taxon>Bacillati</taxon>
        <taxon>Bacillota</taxon>
        <taxon>Clostridia</taxon>
        <taxon>Eubacteriales</taxon>
        <taxon>Oscillospiraceae</taxon>
        <taxon>Dysosmobacter</taxon>
    </lineage>
</organism>
<name>A0ABS6F8D0_9FIRM</name>
<proteinExistence type="predicted"/>
<dbReference type="InterPro" id="IPR046781">
    <property type="entry name" value="Phage_ORF5"/>
</dbReference>
<evidence type="ECO:0000313" key="2">
    <source>
        <dbReference type="Proteomes" id="UP000787672"/>
    </source>
</evidence>
<reference evidence="1 2" key="1">
    <citation type="submission" date="2021-06" db="EMBL/GenBank/DDBJ databases">
        <authorList>
            <person name="Sun Q."/>
            <person name="Li D."/>
        </authorList>
    </citation>
    <scope>NUCLEOTIDE SEQUENCE [LARGE SCALE GENOMIC DNA]</scope>
    <source>
        <strain evidence="1 2">MSJ-2</strain>
    </source>
</reference>
<comment type="caution">
    <text evidence="1">The sequence shown here is derived from an EMBL/GenBank/DDBJ whole genome shotgun (WGS) entry which is preliminary data.</text>
</comment>
<evidence type="ECO:0008006" key="3">
    <source>
        <dbReference type="Google" id="ProtNLM"/>
    </source>
</evidence>
<dbReference type="EMBL" id="JAHLQN010000001">
    <property type="protein sequence ID" value="MBU5626553.1"/>
    <property type="molecule type" value="Genomic_DNA"/>
</dbReference>
<keyword evidence="2" id="KW-1185">Reference proteome</keyword>
<evidence type="ECO:0000313" key="1">
    <source>
        <dbReference type="EMBL" id="MBU5626553.1"/>
    </source>
</evidence>
<dbReference type="Pfam" id="PF20577">
    <property type="entry name" value="Phage_ORF5"/>
    <property type="match status" value="1"/>
</dbReference>
<accession>A0ABS6F8D0</accession>